<evidence type="ECO:0000313" key="3">
    <source>
        <dbReference type="Proteomes" id="UP000179642"/>
    </source>
</evidence>
<sequence length="60" mass="6763">MKANRNRRGATQPDEKTRERSAEERKIVTPTPRNVRAKAEGDEGKNDEKSDPPATDTRSL</sequence>
<accession>A0A1S2QJS0</accession>
<comment type="caution">
    <text evidence="2">The sequence shown here is derived from an EMBL/GenBank/DDBJ whole genome shotgun (WGS) entry which is preliminary data.</text>
</comment>
<organism evidence="2 3">
    <name type="scientific">Streptomyces monashensis</name>
    <dbReference type="NCBI Taxonomy" id="1678012"/>
    <lineage>
        <taxon>Bacteria</taxon>
        <taxon>Bacillati</taxon>
        <taxon>Actinomycetota</taxon>
        <taxon>Actinomycetes</taxon>
        <taxon>Kitasatosporales</taxon>
        <taxon>Streptomycetaceae</taxon>
        <taxon>Streptomyces</taxon>
    </lineage>
</organism>
<feature type="compositionally biased region" description="Basic and acidic residues" evidence="1">
    <location>
        <begin position="37"/>
        <end position="51"/>
    </location>
</feature>
<keyword evidence="3" id="KW-1185">Reference proteome</keyword>
<dbReference type="Proteomes" id="UP000179642">
    <property type="component" value="Unassembled WGS sequence"/>
</dbReference>
<feature type="region of interest" description="Disordered" evidence="1">
    <location>
        <begin position="1"/>
        <end position="60"/>
    </location>
</feature>
<reference evidence="2 3" key="1">
    <citation type="submission" date="2016-10" db="EMBL/GenBank/DDBJ databases">
        <title>Genome sequence of Streptomyces sp. MUSC 1.</title>
        <authorList>
            <person name="Lee L.-H."/>
            <person name="Ser H.-L."/>
            <person name="Law J.W.-F."/>
        </authorList>
    </citation>
    <scope>NUCLEOTIDE SEQUENCE [LARGE SCALE GENOMIC DNA]</scope>
    <source>
        <strain evidence="2 3">MUSC 1</strain>
    </source>
</reference>
<feature type="compositionally biased region" description="Basic and acidic residues" evidence="1">
    <location>
        <begin position="13"/>
        <end position="27"/>
    </location>
</feature>
<gene>
    <name evidence="2" type="ORF">BIV23_08565</name>
</gene>
<evidence type="ECO:0000256" key="1">
    <source>
        <dbReference type="SAM" id="MobiDB-lite"/>
    </source>
</evidence>
<protein>
    <submittedName>
        <fullName evidence="2">Uncharacterized protein</fullName>
    </submittedName>
</protein>
<dbReference type="AlphaFoldDB" id="A0A1S2QJS0"/>
<dbReference type="EMBL" id="MLYO01000015">
    <property type="protein sequence ID" value="OIK06419.1"/>
    <property type="molecule type" value="Genomic_DNA"/>
</dbReference>
<proteinExistence type="predicted"/>
<name>A0A1S2QJS0_9ACTN</name>
<evidence type="ECO:0000313" key="2">
    <source>
        <dbReference type="EMBL" id="OIK06419.1"/>
    </source>
</evidence>